<dbReference type="EMBL" id="JAVRRL010000019">
    <property type="protein sequence ID" value="KAK5114129.1"/>
    <property type="molecule type" value="Genomic_DNA"/>
</dbReference>
<name>A0AAN7TFG6_9PEZI</name>
<dbReference type="AlphaFoldDB" id="A0AAN7TFG6"/>
<proteinExistence type="predicted"/>
<evidence type="ECO:0000313" key="3">
    <source>
        <dbReference type="Proteomes" id="UP001310890"/>
    </source>
</evidence>
<feature type="region of interest" description="Disordered" evidence="1">
    <location>
        <begin position="80"/>
        <end position="100"/>
    </location>
</feature>
<protein>
    <submittedName>
        <fullName evidence="2">Uncharacterized protein</fullName>
    </submittedName>
</protein>
<evidence type="ECO:0000313" key="2">
    <source>
        <dbReference type="EMBL" id="KAK5114129.1"/>
    </source>
</evidence>
<gene>
    <name evidence="2" type="ORF">LTR62_002699</name>
</gene>
<feature type="region of interest" description="Disordered" evidence="1">
    <location>
        <begin position="29"/>
        <end position="59"/>
    </location>
</feature>
<accession>A0AAN7TFG6</accession>
<reference evidence="2" key="1">
    <citation type="submission" date="2023-08" db="EMBL/GenBank/DDBJ databases">
        <title>Black Yeasts Isolated from many extreme environments.</title>
        <authorList>
            <person name="Coleine C."/>
            <person name="Stajich J.E."/>
            <person name="Selbmann L."/>
        </authorList>
    </citation>
    <scope>NUCLEOTIDE SEQUENCE</scope>
    <source>
        <strain evidence="2">CCFEE 5401</strain>
    </source>
</reference>
<dbReference type="Proteomes" id="UP001310890">
    <property type="component" value="Unassembled WGS sequence"/>
</dbReference>
<evidence type="ECO:0000256" key="1">
    <source>
        <dbReference type="SAM" id="MobiDB-lite"/>
    </source>
</evidence>
<sequence length="129" mass="14439">MSDYEARRAEKIQANQALWAELDIKQITTKHTRNGDEKPPPSKRRKVLQDTAPSRTSARIAAVPVKPSYNDEPSIKAVTLPRSLAKKSKTSNKDDLDPFQPVHPREAVLSAIKFCVAKTLGAWHRLLSL</sequence>
<organism evidence="2 3">
    <name type="scientific">Meristemomyces frigidus</name>
    <dbReference type="NCBI Taxonomy" id="1508187"/>
    <lineage>
        <taxon>Eukaryota</taxon>
        <taxon>Fungi</taxon>
        <taxon>Dikarya</taxon>
        <taxon>Ascomycota</taxon>
        <taxon>Pezizomycotina</taxon>
        <taxon>Dothideomycetes</taxon>
        <taxon>Dothideomycetidae</taxon>
        <taxon>Mycosphaerellales</taxon>
        <taxon>Teratosphaeriaceae</taxon>
        <taxon>Meristemomyces</taxon>
    </lineage>
</organism>
<comment type="caution">
    <text evidence="2">The sequence shown here is derived from an EMBL/GenBank/DDBJ whole genome shotgun (WGS) entry which is preliminary data.</text>
</comment>